<dbReference type="SMART" id="SM00320">
    <property type="entry name" value="WD40"/>
    <property type="match status" value="7"/>
</dbReference>
<organism evidence="5 6">
    <name type="scientific">Musa acuminata subsp. malaccensis</name>
    <name type="common">Wild banana</name>
    <name type="synonym">Musa malaccensis</name>
    <dbReference type="NCBI Taxonomy" id="214687"/>
    <lineage>
        <taxon>Eukaryota</taxon>
        <taxon>Viridiplantae</taxon>
        <taxon>Streptophyta</taxon>
        <taxon>Embryophyta</taxon>
        <taxon>Tracheophyta</taxon>
        <taxon>Spermatophyta</taxon>
        <taxon>Magnoliopsida</taxon>
        <taxon>Liliopsida</taxon>
        <taxon>Zingiberales</taxon>
        <taxon>Musaceae</taxon>
        <taxon>Musa</taxon>
    </lineage>
</organism>
<dbReference type="InterPro" id="IPR001680">
    <property type="entry name" value="WD40_rpt"/>
</dbReference>
<dbReference type="PANTHER" id="PTHR22844">
    <property type="entry name" value="F-BOX AND WD40 DOMAIN PROTEIN"/>
    <property type="match status" value="1"/>
</dbReference>
<keyword evidence="2" id="KW-0677">Repeat</keyword>
<dbReference type="FunFam" id="2.130.10.10:FF:000775">
    <property type="entry name" value="BnaA09g28200D protein"/>
    <property type="match status" value="1"/>
</dbReference>
<reference evidence="4" key="1">
    <citation type="submission" date="2021-03" db="EMBL/GenBank/DDBJ databases">
        <authorList>
            <consortium name="Genoscope - CEA"/>
            <person name="William W."/>
        </authorList>
    </citation>
    <scope>NUCLEOTIDE SEQUENCE</scope>
    <source>
        <strain evidence="4">Doubled-haploid Pahang</strain>
    </source>
</reference>
<reference evidence="5" key="2">
    <citation type="submission" date="2021-05" db="UniProtKB">
        <authorList>
            <consortium name="EnsemblPlants"/>
        </authorList>
    </citation>
    <scope>IDENTIFICATION</scope>
    <source>
        <strain evidence="5">subsp. malaccensis</strain>
    </source>
</reference>
<dbReference type="InterPro" id="IPR020472">
    <property type="entry name" value="WD40_PAC1"/>
</dbReference>
<evidence type="ECO:0000256" key="1">
    <source>
        <dbReference type="ARBA" id="ARBA00022574"/>
    </source>
</evidence>
<dbReference type="PROSITE" id="PS50082">
    <property type="entry name" value="WD_REPEATS_2"/>
    <property type="match status" value="4"/>
</dbReference>
<dbReference type="Gramene" id="Ma03_t31950.1">
    <property type="protein sequence ID" value="Ma03_p31950.1"/>
    <property type="gene ID" value="Ma03_g31950"/>
</dbReference>
<dbReference type="InterPro" id="IPR045182">
    <property type="entry name" value="JINGUBANG-like"/>
</dbReference>
<dbReference type="Pfam" id="PF00400">
    <property type="entry name" value="WD40"/>
    <property type="match status" value="5"/>
</dbReference>
<dbReference type="AlphaFoldDB" id="A0A804IIL3"/>
<name>A0A804IIL3_MUSAM</name>
<feature type="repeat" description="WD" evidence="3">
    <location>
        <begin position="222"/>
        <end position="254"/>
    </location>
</feature>
<keyword evidence="1 3" id="KW-0853">WD repeat</keyword>
<dbReference type="OMA" id="WNQSEEN"/>
<feature type="repeat" description="WD" evidence="3">
    <location>
        <begin position="175"/>
        <end position="205"/>
    </location>
</feature>
<dbReference type="Proteomes" id="UP000012960">
    <property type="component" value="Unplaced"/>
</dbReference>
<dbReference type="InterPro" id="IPR036322">
    <property type="entry name" value="WD40_repeat_dom_sf"/>
</dbReference>
<evidence type="ECO:0000313" key="5">
    <source>
        <dbReference type="EnsemblPlants" id="Ma03_p31950.1"/>
    </source>
</evidence>
<dbReference type="PROSITE" id="PS50294">
    <property type="entry name" value="WD_REPEATS_REGION"/>
    <property type="match status" value="1"/>
</dbReference>
<keyword evidence="6" id="KW-1185">Reference proteome</keyword>
<evidence type="ECO:0000256" key="2">
    <source>
        <dbReference type="ARBA" id="ARBA00022737"/>
    </source>
</evidence>
<proteinExistence type="predicted"/>
<dbReference type="PANTHER" id="PTHR22844:SF336">
    <property type="entry name" value="PROTEIN JINGUBANG"/>
    <property type="match status" value="1"/>
</dbReference>
<evidence type="ECO:0000256" key="3">
    <source>
        <dbReference type="PROSITE-ProRule" id="PRU00221"/>
    </source>
</evidence>
<dbReference type="OrthoDB" id="674604at2759"/>
<feature type="repeat" description="WD" evidence="3">
    <location>
        <begin position="133"/>
        <end position="174"/>
    </location>
</feature>
<accession>A0A804IIL3</accession>
<dbReference type="PRINTS" id="PR00320">
    <property type="entry name" value="GPROTEINBRPT"/>
</dbReference>
<sequence length="377" mass="40540">MAVSREHSPYDAELPSTAPAGSLVLEKGNIHSLAATGCLLYGGFDSKNIRVWKNQQDFAEFKSSSGFVKAIVVAADRVFTGHQDGKIRAWKVSPKDATVYKRIGNLPRLKDILWSSLNPSNYVEARRHSSALWIRHSDAISCLSLNEEQGLLYSGSWDRTFKIWRISDSRCLESVVAHDDTINSIVAAVSGLVFTGSADGTVKVWRRELHGKGTKHAPVQTLLKQEWAVTSLAISPTAPVVYCGSSDGLINFWEGEQHLVHGGVLQSHKMAVLCLVASGNLLLSGSADTTICVWRREGAVHTCLSVLSGHAGPVKCLATAPDAGGDEDGGSGATRWTVYSGSLDKSVKLWRVSEQAPEALLRGPQLVPVGPGDSKAC</sequence>
<dbReference type="EnsemblPlants" id="Ma03_t31950.1">
    <property type="protein sequence ID" value="Ma03_p31950.1"/>
    <property type="gene ID" value="Ma03_g31950"/>
</dbReference>
<dbReference type="InterPro" id="IPR015943">
    <property type="entry name" value="WD40/YVTN_repeat-like_dom_sf"/>
</dbReference>
<evidence type="ECO:0000313" key="4">
    <source>
        <dbReference type="EMBL" id="CAG1851888.1"/>
    </source>
</evidence>
<dbReference type="Gene3D" id="2.130.10.10">
    <property type="entry name" value="YVTN repeat-like/Quinoprotein amine dehydrogenase"/>
    <property type="match status" value="3"/>
</dbReference>
<feature type="repeat" description="WD" evidence="3">
    <location>
        <begin position="265"/>
        <end position="294"/>
    </location>
</feature>
<dbReference type="SUPFAM" id="SSF50978">
    <property type="entry name" value="WD40 repeat-like"/>
    <property type="match status" value="1"/>
</dbReference>
<dbReference type="InParanoid" id="A0A804IIL3"/>
<evidence type="ECO:0000313" key="6">
    <source>
        <dbReference type="Proteomes" id="UP000012960"/>
    </source>
</evidence>
<gene>
    <name evidence="4" type="ORF">GSMUA_186780.1</name>
</gene>
<protein>
    <submittedName>
        <fullName evidence="4">(wild Malaysian banana) hypothetical protein</fullName>
    </submittedName>
</protein>
<dbReference type="EMBL" id="HG996468">
    <property type="protein sequence ID" value="CAG1851888.1"/>
    <property type="molecule type" value="Genomic_DNA"/>
</dbReference>